<feature type="region of interest" description="Disordered" evidence="1">
    <location>
        <begin position="55"/>
        <end position="91"/>
    </location>
</feature>
<keyword evidence="5" id="KW-1185">Reference proteome</keyword>
<dbReference type="Proteomes" id="UP000218054">
    <property type="component" value="Unassembled WGS sequence"/>
</dbReference>
<evidence type="ECO:0000256" key="2">
    <source>
        <dbReference type="SAM" id="SignalP"/>
    </source>
</evidence>
<gene>
    <name evidence="4" type="ORF">CK625_08745</name>
</gene>
<dbReference type="AlphaFoldDB" id="A0A2A2AH85"/>
<feature type="compositionally biased region" description="Low complexity" evidence="1">
    <location>
        <begin position="60"/>
        <end position="76"/>
    </location>
</feature>
<evidence type="ECO:0000313" key="5">
    <source>
        <dbReference type="Proteomes" id="UP000218054"/>
    </source>
</evidence>
<dbReference type="Pfam" id="PF13511">
    <property type="entry name" value="DUF4124"/>
    <property type="match status" value="1"/>
</dbReference>
<evidence type="ECO:0000313" key="4">
    <source>
        <dbReference type="EMBL" id="PAT36969.1"/>
    </source>
</evidence>
<evidence type="ECO:0000256" key="1">
    <source>
        <dbReference type="SAM" id="MobiDB-lite"/>
    </source>
</evidence>
<organism evidence="4 5">
    <name type="scientific">Vandammella animalimorsus</name>
    <dbReference type="NCBI Taxonomy" id="2029117"/>
    <lineage>
        <taxon>Bacteria</taxon>
        <taxon>Pseudomonadati</taxon>
        <taxon>Pseudomonadota</taxon>
        <taxon>Betaproteobacteria</taxon>
        <taxon>Burkholderiales</taxon>
        <taxon>Comamonadaceae</taxon>
        <taxon>Vandammella</taxon>
    </lineage>
</organism>
<feature type="signal peptide" evidence="2">
    <location>
        <begin position="1"/>
        <end position="32"/>
    </location>
</feature>
<feature type="domain" description="DUF4124" evidence="3">
    <location>
        <begin position="21"/>
        <end position="75"/>
    </location>
</feature>
<dbReference type="EMBL" id="NSJB01000005">
    <property type="protein sequence ID" value="PAT36969.1"/>
    <property type="molecule type" value="Genomic_DNA"/>
</dbReference>
<accession>A0A2A2AH85</accession>
<sequence>MHHPPATRKPWPQALLCASLAACALFAAPASAHFKCVNAAGKTMYQDTPCPAGTQPVTRASKAPAPAPEAAKAAAPQKTQPMRGGPNAGDSSADTAILPLVAQQALFDICSSAHPDRYLEAHKLWRAQRQEALEQYEKSGRFQELRRKAGQQAQEQWSLAGAEAKADYCKGQALQMLEQGLNSKQRIKAGTRS</sequence>
<dbReference type="InterPro" id="IPR025392">
    <property type="entry name" value="DUF4124"/>
</dbReference>
<name>A0A2A2AH85_9BURK</name>
<comment type="caution">
    <text evidence="4">The sequence shown here is derived from an EMBL/GenBank/DDBJ whole genome shotgun (WGS) entry which is preliminary data.</text>
</comment>
<proteinExistence type="predicted"/>
<keyword evidence="2" id="KW-0732">Signal</keyword>
<evidence type="ECO:0000259" key="3">
    <source>
        <dbReference type="Pfam" id="PF13511"/>
    </source>
</evidence>
<reference evidence="4 5" key="1">
    <citation type="submission" date="2017-08" db="EMBL/GenBank/DDBJ databases">
        <title>WGS of Clinical strains of the CDC Group NO-1 linked to zoonotic infections in humans.</title>
        <authorList>
            <person name="Bernier A.-M."/>
            <person name="Bernard K."/>
        </authorList>
    </citation>
    <scope>NUCLEOTIDE SEQUENCE [LARGE SCALE GENOMIC DNA]</scope>
    <source>
        <strain evidence="4 5">NML00-0135</strain>
    </source>
</reference>
<protein>
    <recommendedName>
        <fullName evidence="3">DUF4124 domain-containing protein</fullName>
    </recommendedName>
</protein>
<feature type="chain" id="PRO_5013308063" description="DUF4124 domain-containing protein" evidence="2">
    <location>
        <begin position="33"/>
        <end position="193"/>
    </location>
</feature>